<dbReference type="Proteomes" id="UP001519418">
    <property type="component" value="Unassembled WGS sequence"/>
</dbReference>
<feature type="transmembrane region" description="Helical" evidence="1">
    <location>
        <begin position="65"/>
        <end position="82"/>
    </location>
</feature>
<accession>A0ABS5QS71</accession>
<dbReference type="EMBL" id="JAAMFI010000002">
    <property type="protein sequence ID" value="MBS9335174.1"/>
    <property type="molecule type" value="Genomic_DNA"/>
</dbReference>
<feature type="transmembrane region" description="Helical" evidence="1">
    <location>
        <begin position="89"/>
        <end position="113"/>
    </location>
</feature>
<evidence type="ECO:0000313" key="2">
    <source>
        <dbReference type="EMBL" id="MBS9335174.1"/>
    </source>
</evidence>
<reference evidence="2 3" key="1">
    <citation type="submission" date="2020-02" db="EMBL/GenBank/DDBJ databases">
        <title>Fructobacillus sp. isolated from paper mulberry of Taiwan.</title>
        <authorList>
            <person name="Lin S.-T."/>
        </authorList>
    </citation>
    <scope>NUCLEOTIDE SEQUENCE [LARGE SCALE GENOMIC DNA]</scope>
    <source>
        <strain evidence="2 3">M1-10</strain>
    </source>
</reference>
<protein>
    <submittedName>
        <fullName evidence="2">Uncharacterized protein</fullName>
    </submittedName>
</protein>
<keyword evidence="1" id="KW-0472">Membrane</keyword>
<name>A0ABS5QS71_9LACO</name>
<sequence length="217" mass="24659">MIYPLKKRRFLPVFALFAFVVLSVMLRFSSSILTLLDAVVSIGIQAVATSKIGGLLIPAYFFKNFWVVWIAIMIWAVFLRLLGFKVGFWWSLASASILIVITWGWSLLTFFYWDGGPIMVQNMPAVANVLWAFLFYQIQQILVVRLPLLAWVKQAIGALMVIAWLFMAAASIVEYDLSATTLVGSALFGYAFFRVLAMLYIRQGKRWQQFFGVDGKI</sequence>
<keyword evidence="1" id="KW-0812">Transmembrane</keyword>
<keyword evidence="1" id="KW-1133">Transmembrane helix</keyword>
<organism evidence="2 3">
    <name type="scientific">Fructobacillus papyriferae</name>
    <dbReference type="NCBI Taxonomy" id="2713171"/>
    <lineage>
        <taxon>Bacteria</taxon>
        <taxon>Bacillati</taxon>
        <taxon>Bacillota</taxon>
        <taxon>Bacilli</taxon>
        <taxon>Lactobacillales</taxon>
        <taxon>Lactobacillaceae</taxon>
        <taxon>Fructobacillus</taxon>
    </lineage>
</organism>
<evidence type="ECO:0000313" key="3">
    <source>
        <dbReference type="Proteomes" id="UP001519418"/>
    </source>
</evidence>
<gene>
    <name evidence="2" type="ORF">G6R27_03900</name>
</gene>
<dbReference type="RefSeq" id="WP_213819771.1">
    <property type="nucleotide sequence ID" value="NZ_JAAMFI010000002.1"/>
</dbReference>
<feature type="transmembrane region" description="Helical" evidence="1">
    <location>
        <begin position="179"/>
        <end position="201"/>
    </location>
</feature>
<keyword evidence="3" id="KW-1185">Reference proteome</keyword>
<proteinExistence type="predicted"/>
<evidence type="ECO:0000256" key="1">
    <source>
        <dbReference type="SAM" id="Phobius"/>
    </source>
</evidence>
<comment type="caution">
    <text evidence="2">The sequence shown here is derived from an EMBL/GenBank/DDBJ whole genome shotgun (WGS) entry which is preliminary data.</text>
</comment>